<keyword evidence="2" id="KW-0732">Signal</keyword>
<feature type="chain" id="PRO_5002936432" evidence="2">
    <location>
        <begin position="25"/>
        <end position="152"/>
    </location>
</feature>
<accession>C3ZI25</accession>
<organism>
    <name type="scientific">Branchiostoma floridae</name>
    <name type="common">Florida lancelet</name>
    <name type="synonym">Amphioxus</name>
    <dbReference type="NCBI Taxonomy" id="7739"/>
    <lineage>
        <taxon>Eukaryota</taxon>
        <taxon>Metazoa</taxon>
        <taxon>Chordata</taxon>
        <taxon>Cephalochordata</taxon>
        <taxon>Leptocardii</taxon>
        <taxon>Amphioxiformes</taxon>
        <taxon>Branchiostomatidae</taxon>
        <taxon>Branchiostoma</taxon>
    </lineage>
</organism>
<gene>
    <name evidence="3" type="ORF">BRAFLDRAFT_83529</name>
</gene>
<feature type="region of interest" description="Disordered" evidence="1">
    <location>
        <begin position="52"/>
        <end position="77"/>
    </location>
</feature>
<dbReference type="EMBL" id="GG666626">
    <property type="protein sequence ID" value="EEN47767.1"/>
    <property type="molecule type" value="Genomic_DNA"/>
</dbReference>
<dbReference type="InParanoid" id="C3ZI25"/>
<proteinExistence type="predicted"/>
<protein>
    <submittedName>
        <fullName evidence="3">Uncharacterized protein</fullName>
    </submittedName>
</protein>
<dbReference type="AlphaFoldDB" id="C3ZI25"/>
<evidence type="ECO:0000256" key="2">
    <source>
        <dbReference type="SAM" id="SignalP"/>
    </source>
</evidence>
<reference evidence="3" key="1">
    <citation type="journal article" date="2008" name="Nature">
        <title>The amphioxus genome and the evolution of the chordate karyotype.</title>
        <authorList>
            <consortium name="US DOE Joint Genome Institute (JGI-PGF)"/>
            <person name="Putnam N.H."/>
            <person name="Butts T."/>
            <person name="Ferrier D.E.K."/>
            <person name="Furlong R.F."/>
            <person name="Hellsten U."/>
            <person name="Kawashima T."/>
            <person name="Robinson-Rechavi M."/>
            <person name="Shoguchi E."/>
            <person name="Terry A."/>
            <person name="Yu J.-K."/>
            <person name="Benito-Gutierrez E.L."/>
            <person name="Dubchak I."/>
            <person name="Garcia-Fernandez J."/>
            <person name="Gibson-Brown J.J."/>
            <person name="Grigoriev I.V."/>
            <person name="Horton A.C."/>
            <person name="de Jong P.J."/>
            <person name="Jurka J."/>
            <person name="Kapitonov V.V."/>
            <person name="Kohara Y."/>
            <person name="Kuroki Y."/>
            <person name="Lindquist E."/>
            <person name="Lucas S."/>
            <person name="Osoegawa K."/>
            <person name="Pennacchio L.A."/>
            <person name="Salamov A.A."/>
            <person name="Satou Y."/>
            <person name="Sauka-Spengler T."/>
            <person name="Schmutz J."/>
            <person name="Shin-I T."/>
            <person name="Toyoda A."/>
            <person name="Bronner-Fraser M."/>
            <person name="Fujiyama A."/>
            <person name="Holland L.Z."/>
            <person name="Holland P.W.H."/>
            <person name="Satoh N."/>
            <person name="Rokhsar D.S."/>
        </authorList>
    </citation>
    <scope>NUCLEOTIDE SEQUENCE [LARGE SCALE GENOMIC DNA]</scope>
    <source>
        <strain evidence="3">S238N-H82</strain>
        <tissue evidence="3">Testes</tissue>
    </source>
</reference>
<name>C3ZI25_BRAFL</name>
<evidence type="ECO:0000256" key="1">
    <source>
        <dbReference type="SAM" id="MobiDB-lite"/>
    </source>
</evidence>
<feature type="signal peptide" evidence="2">
    <location>
        <begin position="1"/>
        <end position="24"/>
    </location>
</feature>
<evidence type="ECO:0000313" key="3">
    <source>
        <dbReference type="EMBL" id="EEN47767.1"/>
    </source>
</evidence>
<sequence length="152" mass="17802">MPRLCLLLSVLCLLVAVCVSFAAARSLCLEGNEECKLRERRVWPPPNENMAPLQWPPKWNPEPMQWPPKTKRTEEESQLENEVAAKFERLWPTIRRFLEQHYRLMCRSPAVEHARIGDTGDKHQKRNFWVRAAKSSSYGEVNYQPYQLPQLG</sequence>
<feature type="compositionally biased region" description="Pro residues" evidence="1">
    <location>
        <begin position="54"/>
        <end position="66"/>
    </location>
</feature>